<dbReference type="PANTHER" id="PTHR43646">
    <property type="entry name" value="GLYCOSYLTRANSFERASE"/>
    <property type="match status" value="1"/>
</dbReference>
<feature type="transmembrane region" description="Helical" evidence="6">
    <location>
        <begin position="287"/>
        <end position="307"/>
    </location>
</feature>
<feature type="transmembrane region" description="Helical" evidence="6">
    <location>
        <begin position="347"/>
        <end position="364"/>
    </location>
</feature>
<keyword evidence="3" id="KW-0328">Glycosyltransferase</keyword>
<dbReference type="Pfam" id="PF00535">
    <property type="entry name" value="Glycos_transf_2"/>
    <property type="match status" value="1"/>
</dbReference>
<evidence type="ECO:0000256" key="6">
    <source>
        <dbReference type="SAM" id="Phobius"/>
    </source>
</evidence>
<comment type="subcellular location">
    <subcellularLocation>
        <location evidence="1">Cell membrane</location>
    </subcellularLocation>
</comment>
<evidence type="ECO:0000256" key="3">
    <source>
        <dbReference type="ARBA" id="ARBA00022676"/>
    </source>
</evidence>
<evidence type="ECO:0000259" key="7">
    <source>
        <dbReference type="Pfam" id="PF00535"/>
    </source>
</evidence>
<evidence type="ECO:0000256" key="2">
    <source>
        <dbReference type="ARBA" id="ARBA00022475"/>
    </source>
</evidence>
<dbReference type="Proteomes" id="UP000177025">
    <property type="component" value="Unassembled WGS sequence"/>
</dbReference>
<dbReference type="GO" id="GO:0016757">
    <property type="term" value="F:glycosyltransferase activity"/>
    <property type="evidence" value="ECO:0007669"/>
    <property type="project" value="UniProtKB-KW"/>
</dbReference>
<gene>
    <name evidence="8" type="ORF">A2Y85_02810</name>
</gene>
<keyword evidence="6" id="KW-1133">Transmembrane helix</keyword>
<organism evidence="8 9">
    <name type="scientific">candidate division WOR-3 bacterium RBG_13_43_14</name>
    <dbReference type="NCBI Taxonomy" id="1802590"/>
    <lineage>
        <taxon>Bacteria</taxon>
        <taxon>Bacteria division WOR-3</taxon>
    </lineage>
</organism>
<keyword evidence="2" id="KW-1003">Cell membrane</keyword>
<feature type="transmembrane region" description="Helical" evidence="6">
    <location>
        <begin position="314"/>
        <end position="335"/>
    </location>
</feature>
<sequence length="387" mass="43637">MDIILLILLSLSLTYWSATLIAVVVSLIKIKSLPVSTIKDPQLYPMVSIIIPVCNEIDTFEPAFNSLTNLDYPKVEFIIVDDRSTDGTSALIDRIAARDNRVRVIHIEKLPEGWLGKVHALKIGAENTKGEFMLFTDADIHFSTTIIKKAISQCINEKIDFLTLIPKFENVNILLDTAISFMIRAIFAGNRVWETNDPRSKHAVGFGPFILVNKETFQKSRGFEWMKMDICDDLAFGLLMKQAGARGKAMVATSDVSLTYSRSFYDYAKSTEKTGLAYTGRFSIFKAVFVSLLAMILEFIPFVALLFVHRPLALILSIISIFIMISSLILMSIWVKRPLLSCLLSPLGITINSIFIMRSAWLGARNKGVYWRGTFYPIEELRKGQRI</sequence>
<evidence type="ECO:0000256" key="1">
    <source>
        <dbReference type="ARBA" id="ARBA00004236"/>
    </source>
</evidence>
<comment type="caution">
    <text evidence="8">The sequence shown here is derived from an EMBL/GenBank/DDBJ whole genome shotgun (WGS) entry which is preliminary data.</text>
</comment>
<reference evidence="8 9" key="1">
    <citation type="journal article" date="2016" name="Nat. Commun.">
        <title>Thousands of microbial genomes shed light on interconnected biogeochemical processes in an aquifer system.</title>
        <authorList>
            <person name="Anantharaman K."/>
            <person name="Brown C.T."/>
            <person name="Hug L.A."/>
            <person name="Sharon I."/>
            <person name="Castelle C.J."/>
            <person name="Probst A.J."/>
            <person name="Thomas B.C."/>
            <person name="Singh A."/>
            <person name="Wilkins M.J."/>
            <person name="Karaoz U."/>
            <person name="Brodie E.L."/>
            <person name="Williams K.H."/>
            <person name="Hubbard S.S."/>
            <person name="Banfield J.F."/>
        </authorList>
    </citation>
    <scope>NUCLEOTIDE SEQUENCE [LARGE SCALE GENOMIC DNA]</scope>
</reference>
<protein>
    <recommendedName>
        <fullName evidence="7">Glycosyltransferase 2-like domain-containing protein</fullName>
    </recommendedName>
</protein>
<dbReference type="GO" id="GO:0005886">
    <property type="term" value="C:plasma membrane"/>
    <property type="evidence" value="ECO:0007669"/>
    <property type="project" value="UniProtKB-SubCell"/>
</dbReference>
<keyword evidence="4" id="KW-0808">Transferase</keyword>
<evidence type="ECO:0000256" key="4">
    <source>
        <dbReference type="ARBA" id="ARBA00022679"/>
    </source>
</evidence>
<feature type="domain" description="Glycosyltransferase 2-like" evidence="7">
    <location>
        <begin position="48"/>
        <end position="156"/>
    </location>
</feature>
<dbReference type="AlphaFoldDB" id="A0A1F4U303"/>
<name>A0A1F4U303_UNCW3</name>
<dbReference type="InterPro" id="IPR001173">
    <property type="entry name" value="Glyco_trans_2-like"/>
</dbReference>
<accession>A0A1F4U303</accession>
<dbReference type="Gene3D" id="3.90.550.10">
    <property type="entry name" value="Spore Coat Polysaccharide Biosynthesis Protein SpsA, Chain A"/>
    <property type="match status" value="1"/>
</dbReference>
<dbReference type="CDD" id="cd00761">
    <property type="entry name" value="Glyco_tranf_GTA_type"/>
    <property type="match status" value="1"/>
</dbReference>
<evidence type="ECO:0000313" key="8">
    <source>
        <dbReference type="EMBL" id="OGC39259.1"/>
    </source>
</evidence>
<dbReference type="EMBL" id="MEUM01000140">
    <property type="protein sequence ID" value="OGC39259.1"/>
    <property type="molecule type" value="Genomic_DNA"/>
</dbReference>
<evidence type="ECO:0000313" key="9">
    <source>
        <dbReference type="Proteomes" id="UP000177025"/>
    </source>
</evidence>
<dbReference type="SUPFAM" id="SSF53448">
    <property type="entry name" value="Nucleotide-diphospho-sugar transferases"/>
    <property type="match status" value="1"/>
</dbReference>
<dbReference type="InterPro" id="IPR029044">
    <property type="entry name" value="Nucleotide-diphossugar_trans"/>
</dbReference>
<keyword evidence="6" id="KW-0812">Transmembrane</keyword>
<dbReference type="PANTHER" id="PTHR43646:SF2">
    <property type="entry name" value="GLYCOSYLTRANSFERASE 2-LIKE DOMAIN-CONTAINING PROTEIN"/>
    <property type="match status" value="1"/>
</dbReference>
<keyword evidence="5 6" id="KW-0472">Membrane</keyword>
<proteinExistence type="predicted"/>
<evidence type="ECO:0000256" key="5">
    <source>
        <dbReference type="ARBA" id="ARBA00023136"/>
    </source>
</evidence>